<evidence type="ECO:0000313" key="3">
    <source>
        <dbReference type="Proteomes" id="UP000286954"/>
    </source>
</evidence>
<dbReference type="InterPro" id="IPR035093">
    <property type="entry name" value="RelE/ParE_toxin_dom_sf"/>
</dbReference>
<proteinExistence type="inferred from homology"/>
<reference evidence="2 3" key="1">
    <citation type="submission" date="2016-12" db="EMBL/GenBank/DDBJ databases">
        <title>The genome of dimorphic prosthecate Glycocaulis alkaliphilus 6b-8t, isolated from crude oil dictates its adaptability in petroleum environments.</title>
        <authorList>
            <person name="Wu X.-L."/>
            <person name="Geng S."/>
        </authorList>
    </citation>
    <scope>NUCLEOTIDE SEQUENCE [LARGE SCALE GENOMIC DNA]</scope>
    <source>
        <strain evidence="2 3">6B-8</strain>
    </source>
</reference>
<dbReference type="Proteomes" id="UP000286954">
    <property type="component" value="Chromosome"/>
</dbReference>
<dbReference type="InterPro" id="IPR007712">
    <property type="entry name" value="RelE/ParE_toxin"/>
</dbReference>
<dbReference type="RefSeq" id="WP_127565756.1">
    <property type="nucleotide sequence ID" value="NZ_BMFB01000002.1"/>
</dbReference>
<keyword evidence="3" id="KW-1185">Reference proteome</keyword>
<comment type="similarity">
    <text evidence="1">Belongs to the RelE toxin family.</text>
</comment>
<evidence type="ECO:0000256" key="1">
    <source>
        <dbReference type="PIRNR" id="PIRNR029218"/>
    </source>
</evidence>
<dbReference type="Gene3D" id="3.30.2310.20">
    <property type="entry name" value="RelE-like"/>
    <property type="match status" value="1"/>
</dbReference>
<dbReference type="EMBL" id="CP018911">
    <property type="protein sequence ID" value="AZU03354.1"/>
    <property type="molecule type" value="Genomic_DNA"/>
</dbReference>
<sequence>MAEFRLRPAARADLEGIWQDTAERWSAQQAETYISLLFDAFAALADFPLSGQDASDIREGYRQRLCGSHVIFYRPEGYGVEIARVLQSHMLPDAHF</sequence>
<dbReference type="Pfam" id="PF05016">
    <property type="entry name" value="ParE_toxin"/>
    <property type="match status" value="1"/>
</dbReference>
<name>A0A3T0E7U8_9PROT</name>
<dbReference type="PIRSF" id="PIRSF029218">
    <property type="entry name" value="ParE"/>
    <property type="match status" value="1"/>
</dbReference>
<dbReference type="InterPro" id="IPR028344">
    <property type="entry name" value="ParE1/4"/>
</dbReference>
<dbReference type="KEGG" id="gak:X907_0810"/>
<gene>
    <name evidence="2" type="ORF">X907_0810</name>
</gene>
<accession>A0A3T0E7U8</accession>
<protein>
    <recommendedName>
        <fullName evidence="1">Toxin</fullName>
    </recommendedName>
</protein>
<organism evidence="2 3">
    <name type="scientific">Glycocaulis alkaliphilus</name>
    <dbReference type="NCBI Taxonomy" id="1434191"/>
    <lineage>
        <taxon>Bacteria</taxon>
        <taxon>Pseudomonadati</taxon>
        <taxon>Pseudomonadota</taxon>
        <taxon>Alphaproteobacteria</taxon>
        <taxon>Maricaulales</taxon>
        <taxon>Maricaulaceae</taxon>
        <taxon>Glycocaulis</taxon>
    </lineage>
</organism>
<evidence type="ECO:0000313" key="2">
    <source>
        <dbReference type="EMBL" id="AZU03354.1"/>
    </source>
</evidence>
<dbReference type="AlphaFoldDB" id="A0A3T0E7U8"/>
<dbReference type="OrthoDB" id="7173315at2"/>